<evidence type="ECO:0000313" key="1">
    <source>
        <dbReference type="EMBL" id="KIH83005.1"/>
    </source>
</evidence>
<comment type="caution">
    <text evidence="1">The sequence shown here is derived from an EMBL/GenBank/DDBJ whole genome shotgun (WGS) entry which is preliminary data.</text>
</comment>
<name>A0A0C2I7W9_9PSED</name>
<dbReference type="AlphaFoldDB" id="A0A0C2I7W9"/>
<keyword evidence="2" id="KW-1185">Reference proteome</keyword>
<protein>
    <submittedName>
        <fullName evidence="1">Uncharacterized protein</fullName>
    </submittedName>
</protein>
<proteinExistence type="predicted"/>
<evidence type="ECO:0000313" key="2">
    <source>
        <dbReference type="Proteomes" id="UP000031535"/>
    </source>
</evidence>
<accession>A0A0C2I7W9</accession>
<reference evidence="1 2" key="1">
    <citation type="submission" date="2015-01" db="EMBL/GenBank/DDBJ databases">
        <title>Complete genome of Pseudomonas batumici UCM B-321 producer of the batumin antibiotic with strong antistaphilococcal and potential anticancer activity.</title>
        <authorList>
            <person name="Klochko V.V."/>
            <person name="Zelena L.B."/>
            <person name="Elena K.A."/>
            <person name="Reva O.N."/>
        </authorList>
    </citation>
    <scope>NUCLEOTIDE SEQUENCE [LARGE SCALE GENOMIC DNA]</scope>
    <source>
        <strain evidence="1 2">UCM B-321</strain>
    </source>
</reference>
<gene>
    <name evidence="1" type="ORF">UCMB321_3195</name>
</gene>
<dbReference type="STRING" id="226910.UCMB321_3195"/>
<sequence length="39" mass="4286">MGRQIAFAKAELYDPQRELLVASASATFLVMAVNRFQAA</sequence>
<dbReference type="PATRIC" id="fig|226910.6.peg.3183"/>
<dbReference type="EMBL" id="JXDG01000041">
    <property type="protein sequence ID" value="KIH83005.1"/>
    <property type="molecule type" value="Genomic_DNA"/>
</dbReference>
<organism evidence="1 2">
    <name type="scientific">Pseudomonas batumici</name>
    <dbReference type="NCBI Taxonomy" id="226910"/>
    <lineage>
        <taxon>Bacteria</taxon>
        <taxon>Pseudomonadati</taxon>
        <taxon>Pseudomonadota</taxon>
        <taxon>Gammaproteobacteria</taxon>
        <taxon>Pseudomonadales</taxon>
        <taxon>Pseudomonadaceae</taxon>
        <taxon>Pseudomonas</taxon>
    </lineage>
</organism>
<dbReference type="Proteomes" id="UP000031535">
    <property type="component" value="Unassembled WGS sequence"/>
</dbReference>